<reference evidence="1 2" key="2">
    <citation type="submission" date="2018-11" db="EMBL/GenBank/DDBJ databases">
        <authorList>
            <consortium name="Pathogen Informatics"/>
        </authorList>
    </citation>
    <scope>NUCLEOTIDE SEQUENCE [LARGE SCALE GENOMIC DNA]</scope>
</reference>
<organism evidence="3">
    <name type="scientific">Soboliphyme baturini</name>
    <dbReference type="NCBI Taxonomy" id="241478"/>
    <lineage>
        <taxon>Eukaryota</taxon>
        <taxon>Metazoa</taxon>
        <taxon>Ecdysozoa</taxon>
        <taxon>Nematoda</taxon>
        <taxon>Enoplea</taxon>
        <taxon>Dorylaimia</taxon>
        <taxon>Dioctophymatida</taxon>
        <taxon>Dioctophymatoidea</taxon>
        <taxon>Soboliphymatidae</taxon>
        <taxon>Soboliphyme</taxon>
    </lineage>
</organism>
<evidence type="ECO:0000313" key="2">
    <source>
        <dbReference type="Proteomes" id="UP000270296"/>
    </source>
</evidence>
<protein>
    <submittedName>
        <fullName evidence="1 3">Uncharacterized protein</fullName>
    </submittedName>
</protein>
<gene>
    <name evidence="1" type="ORF">SBAD_LOCUS6264</name>
</gene>
<dbReference type="Proteomes" id="UP000270296">
    <property type="component" value="Unassembled WGS sequence"/>
</dbReference>
<accession>A0A183IRL7</accession>
<evidence type="ECO:0000313" key="3">
    <source>
        <dbReference type="WBParaSite" id="SBAD_0000650701-mRNA-1"/>
    </source>
</evidence>
<keyword evidence="2" id="KW-1185">Reference proteome</keyword>
<reference evidence="3" key="1">
    <citation type="submission" date="2016-06" db="UniProtKB">
        <authorList>
            <consortium name="WormBaseParasite"/>
        </authorList>
    </citation>
    <scope>IDENTIFICATION</scope>
</reference>
<proteinExistence type="predicted"/>
<evidence type="ECO:0000313" key="1">
    <source>
        <dbReference type="EMBL" id="VDP09637.1"/>
    </source>
</evidence>
<name>A0A183IRL7_9BILA</name>
<dbReference type="WBParaSite" id="SBAD_0000650701-mRNA-1">
    <property type="protein sequence ID" value="SBAD_0000650701-mRNA-1"/>
    <property type="gene ID" value="SBAD_0000650701"/>
</dbReference>
<dbReference type="EMBL" id="UZAM01009611">
    <property type="protein sequence ID" value="VDP09637.1"/>
    <property type="molecule type" value="Genomic_DNA"/>
</dbReference>
<dbReference type="AlphaFoldDB" id="A0A183IRL7"/>
<sequence>MKVYDGLGERSSIAVVNHFMALANFAISVEDRGRRRTSIDPPATPTNRRASATVKRWLGVERCRGRKRVNYEFKVIQNWFVVSWNSLACKMAQTMNEKLHKDRNAPYVVVCGVSVRDATMATTVIDFTPKGNEGWEDGGWSSSIAGSVTGGGGHVLFFKRCAIAASPADDRKRRLNLNPTFDLLSCDLQRIPGDTPLFMRLPERFVISSANGVRFCKVTLDSAAVDKRPPVRALYHFLYYRNPEQLPAPARRGLQSPFARTTAATQLAGGRPFSIGSTSKTGRCQKSGWTKVKKNKNRRRRVVISLLEARQRNGGEKNSRGSTAVVVMKHAINGRRSVKLV</sequence>